<protein>
    <recommendedName>
        <fullName evidence="6">DUF3302 domain-containing protein</fullName>
    </recommendedName>
</protein>
<reference evidence="4 5" key="1">
    <citation type="submission" date="2017-10" db="EMBL/GenBank/DDBJ databases">
        <title>Whole genome sequencing of members of genus Pseudoxanthomonas.</title>
        <authorList>
            <person name="Kumar S."/>
            <person name="Bansal K."/>
            <person name="Kaur A."/>
            <person name="Patil P."/>
            <person name="Sharma S."/>
            <person name="Patil P.B."/>
        </authorList>
    </citation>
    <scope>NUCLEOTIDE SEQUENCE [LARGE SCALE GENOMIC DNA]</scope>
    <source>
        <strain evidence="4 5">DSM 17801</strain>
    </source>
</reference>
<keyword evidence="2" id="KW-0812">Transmembrane</keyword>
<feature type="chain" id="PRO_5046810919" description="DUF3302 domain-containing protein" evidence="3">
    <location>
        <begin position="29"/>
        <end position="209"/>
    </location>
</feature>
<accession>A0ABQ6ZB38</accession>
<evidence type="ECO:0000256" key="3">
    <source>
        <dbReference type="SAM" id="SignalP"/>
    </source>
</evidence>
<sequence length="209" mass="21891">MPRRAARPPAACAAIPVLATLMPGPAHASLLSGEALDTMADVIAWIALIIVPIVLISVFWIVHILPEKIAHKRRHPQLAAIKTLCLLSLFFGGLLWPLAWLWAYTKPVLHKLAYGTDQDDHDDHDAAITPFKDAKGEADPLVEQTPVPAIGASAASAPVIASTAPHAELEELRRRLRALEMAVAMSPGPGRASPPTGGGTGGAGGGKGT</sequence>
<dbReference type="InterPro" id="IPR011223">
    <property type="entry name" value="UCP028770"/>
</dbReference>
<evidence type="ECO:0000256" key="2">
    <source>
        <dbReference type="SAM" id="Phobius"/>
    </source>
</evidence>
<keyword evidence="2" id="KW-1133">Transmembrane helix</keyword>
<proteinExistence type="predicted"/>
<dbReference type="Pfam" id="PF11742">
    <property type="entry name" value="DUF3302"/>
    <property type="match status" value="1"/>
</dbReference>
<feature type="compositionally biased region" description="Low complexity" evidence="1">
    <location>
        <begin position="186"/>
        <end position="195"/>
    </location>
</feature>
<comment type="caution">
    <text evidence="4">The sequence shown here is derived from an EMBL/GenBank/DDBJ whole genome shotgun (WGS) entry which is preliminary data.</text>
</comment>
<dbReference type="EMBL" id="PDWN01000002">
    <property type="protein sequence ID" value="KAF1697076.1"/>
    <property type="molecule type" value="Genomic_DNA"/>
</dbReference>
<gene>
    <name evidence="4" type="ORF">CSC65_03060</name>
</gene>
<keyword evidence="3" id="KW-0732">Signal</keyword>
<keyword evidence="2" id="KW-0472">Membrane</keyword>
<evidence type="ECO:0000256" key="1">
    <source>
        <dbReference type="SAM" id="MobiDB-lite"/>
    </source>
</evidence>
<evidence type="ECO:0000313" key="4">
    <source>
        <dbReference type="EMBL" id="KAF1697076.1"/>
    </source>
</evidence>
<keyword evidence="5" id="KW-1185">Reference proteome</keyword>
<dbReference type="Proteomes" id="UP000788419">
    <property type="component" value="Unassembled WGS sequence"/>
</dbReference>
<feature type="transmembrane region" description="Helical" evidence="2">
    <location>
        <begin position="44"/>
        <end position="62"/>
    </location>
</feature>
<evidence type="ECO:0000313" key="5">
    <source>
        <dbReference type="Proteomes" id="UP000788419"/>
    </source>
</evidence>
<evidence type="ECO:0008006" key="6">
    <source>
        <dbReference type="Google" id="ProtNLM"/>
    </source>
</evidence>
<feature type="region of interest" description="Disordered" evidence="1">
    <location>
        <begin position="186"/>
        <end position="209"/>
    </location>
</feature>
<feature type="compositionally biased region" description="Gly residues" evidence="1">
    <location>
        <begin position="196"/>
        <end position="209"/>
    </location>
</feature>
<feature type="transmembrane region" description="Helical" evidence="2">
    <location>
        <begin position="83"/>
        <end position="103"/>
    </location>
</feature>
<feature type="signal peptide" evidence="3">
    <location>
        <begin position="1"/>
        <end position="28"/>
    </location>
</feature>
<organism evidence="4 5">
    <name type="scientific">Pseudoxanthomonas daejeonensis</name>
    <dbReference type="NCBI Taxonomy" id="266062"/>
    <lineage>
        <taxon>Bacteria</taxon>
        <taxon>Pseudomonadati</taxon>
        <taxon>Pseudomonadota</taxon>
        <taxon>Gammaproteobacteria</taxon>
        <taxon>Lysobacterales</taxon>
        <taxon>Lysobacteraceae</taxon>
        <taxon>Pseudoxanthomonas</taxon>
    </lineage>
</organism>
<name>A0ABQ6ZB38_9GAMM</name>